<reference evidence="1" key="1">
    <citation type="submission" date="2022-03" db="EMBL/GenBank/DDBJ databases">
        <authorList>
            <person name="Tunstrom K."/>
        </authorList>
    </citation>
    <scope>NUCLEOTIDE SEQUENCE</scope>
</reference>
<dbReference type="Proteomes" id="UP001153954">
    <property type="component" value="Unassembled WGS sequence"/>
</dbReference>
<name>A0AAU9TWS9_EUPED</name>
<keyword evidence="2" id="KW-1185">Reference proteome</keyword>
<organism evidence="1 2">
    <name type="scientific">Euphydryas editha</name>
    <name type="common">Edith's checkerspot</name>
    <dbReference type="NCBI Taxonomy" id="104508"/>
    <lineage>
        <taxon>Eukaryota</taxon>
        <taxon>Metazoa</taxon>
        <taxon>Ecdysozoa</taxon>
        <taxon>Arthropoda</taxon>
        <taxon>Hexapoda</taxon>
        <taxon>Insecta</taxon>
        <taxon>Pterygota</taxon>
        <taxon>Neoptera</taxon>
        <taxon>Endopterygota</taxon>
        <taxon>Lepidoptera</taxon>
        <taxon>Glossata</taxon>
        <taxon>Ditrysia</taxon>
        <taxon>Papilionoidea</taxon>
        <taxon>Nymphalidae</taxon>
        <taxon>Nymphalinae</taxon>
        <taxon>Euphydryas</taxon>
    </lineage>
</organism>
<sequence length="82" mass="9596">MGTELLQQKERLTEKRQRNNDNIKYLDMWLDKSLRWAKHINKISDKVRRYLDLLSVVAGSGQAGMAGKTSVKIIYLFNKEQN</sequence>
<protein>
    <submittedName>
        <fullName evidence="1">Uncharacterized protein</fullName>
    </submittedName>
</protein>
<dbReference type="AlphaFoldDB" id="A0AAU9TWS9"/>
<dbReference type="EMBL" id="CAKOGL010000010">
    <property type="protein sequence ID" value="CAH2091154.1"/>
    <property type="molecule type" value="Genomic_DNA"/>
</dbReference>
<gene>
    <name evidence="1" type="ORF">EEDITHA_LOCUS7041</name>
</gene>
<accession>A0AAU9TWS9</accession>
<proteinExistence type="predicted"/>
<comment type="caution">
    <text evidence="1">The sequence shown here is derived from an EMBL/GenBank/DDBJ whole genome shotgun (WGS) entry which is preliminary data.</text>
</comment>
<evidence type="ECO:0000313" key="2">
    <source>
        <dbReference type="Proteomes" id="UP001153954"/>
    </source>
</evidence>
<evidence type="ECO:0000313" key="1">
    <source>
        <dbReference type="EMBL" id="CAH2091154.1"/>
    </source>
</evidence>